<protein>
    <recommendedName>
        <fullName evidence="2">Baseplate tail tube cap</fullName>
    </recommendedName>
</protein>
<organism evidence="1">
    <name type="scientific">marine metagenome</name>
    <dbReference type="NCBI Taxonomy" id="408172"/>
    <lineage>
        <taxon>unclassified sequences</taxon>
        <taxon>metagenomes</taxon>
        <taxon>ecological metagenomes</taxon>
    </lineage>
</organism>
<name>A0A381ZK28_9ZZZZ</name>
<gene>
    <name evidence="1" type="ORF">METZ01_LOCUS142454</name>
</gene>
<accession>A0A381ZK28</accession>
<dbReference type="AlphaFoldDB" id="A0A381ZK28"/>
<evidence type="ECO:0000313" key="1">
    <source>
        <dbReference type="EMBL" id="SVA89600.1"/>
    </source>
</evidence>
<proteinExistence type="predicted"/>
<sequence length="297" mass="32117">MADKNYNYPVGIGAEGGINGQPYMLLTSYESKNSIESETPIISSIALYIPPNGLRTAFDANYDGLEGGAMRATMGGAMSRLNMSALYSPTAGNNWAEGNIGESLFAGFKSAGTAALGKLSSAVDKGTGMLAAQGIAVNNHMSLVYKGPGQFRTHDFAFNFFPKAEQDSLVIKDILKDLKDGMLPRMSGTPLKKNRAVSAPFFMAPRHWTIDFFKGDGTENTYLHKIKKSVIKNMQINHDPNSTISLHEDGSPVQTTLSLSFQEIELPFSGDEGGRRAEEIAEQIETAQAAARNPHTR</sequence>
<dbReference type="EMBL" id="UINC01021634">
    <property type="protein sequence ID" value="SVA89600.1"/>
    <property type="molecule type" value="Genomic_DNA"/>
</dbReference>
<evidence type="ECO:0008006" key="2">
    <source>
        <dbReference type="Google" id="ProtNLM"/>
    </source>
</evidence>
<reference evidence="1" key="1">
    <citation type="submission" date="2018-05" db="EMBL/GenBank/DDBJ databases">
        <authorList>
            <person name="Lanie J.A."/>
            <person name="Ng W.-L."/>
            <person name="Kazmierczak K.M."/>
            <person name="Andrzejewski T.M."/>
            <person name="Davidsen T.M."/>
            <person name="Wayne K.J."/>
            <person name="Tettelin H."/>
            <person name="Glass J.I."/>
            <person name="Rusch D."/>
            <person name="Podicherti R."/>
            <person name="Tsui H.-C.T."/>
            <person name="Winkler M.E."/>
        </authorList>
    </citation>
    <scope>NUCLEOTIDE SEQUENCE</scope>
</reference>